<evidence type="ECO:0000313" key="15">
    <source>
        <dbReference type="Proteomes" id="UP000015453"/>
    </source>
</evidence>
<evidence type="ECO:0000256" key="11">
    <source>
        <dbReference type="PIRSR" id="PIRSR600823-5"/>
    </source>
</evidence>
<feature type="disulfide bond" evidence="11">
    <location>
        <begin position="14"/>
        <end position="48"/>
    </location>
</feature>
<keyword evidence="8 10" id="KW-0408">Iron</keyword>
<dbReference type="InterPro" id="IPR010255">
    <property type="entry name" value="Haem_peroxidase_sf"/>
</dbReference>
<evidence type="ECO:0000256" key="4">
    <source>
        <dbReference type="ARBA" id="ARBA00022617"/>
    </source>
</evidence>
<evidence type="ECO:0000256" key="2">
    <source>
        <dbReference type="ARBA" id="ARBA00012313"/>
    </source>
</evidence>
<dbReference type="FunFam" id="1.10.420.10:FF:000001">
    <property type="entry name" value="Peroxidase"/>
    <property type="match status" value="1"/>
</dbReference>
<feature type="domain" description="Plant heme peroxidase family profile" evidence="13">
    <location>
        <begin position="1"/>
        <end position="141"/>
    </location>
</feature>
<gene>
    <name evidence="14" type="ORF">M569_11511</name>
</gene>
<keyword evidence="15" id="KW-1185">Reference proteome</keyword>
<evidence type="ECO:0000256" key="7">
    <source>
        <dbReference type="ARBA" id="ARBA00023002"/>
    </source>
</evidence>
<evidence type="ECO:0000256" key="6">
    <source>
        <dbReference type="ARBA" id="ARBA00022837"/>
    </source>
</evidence>
<dbReference type="AlphaFoldDB" id="S8DK45"/>
<dbReference type="OrthoDB" id="2113341at2759"/>
<dbReference type="SUPFAM" id="SSF48113">
    <property type="entry name" value="Heme-dependent peroxidases"/>
    <property type="match status" value="1"/>
</dbReference>
<comment type="caution">
    <text evidence="14">The sequence shown here is derived from an EMBL/GenBank/DDBJ whole genome shotgun (WGS) entry which is preliminary data.</text>
</comment>
<evidence type="ECO:0000256" key="8">
    <source>
        <dbReference type="ARBA" id="ARBA00023004"/>
    </source>
</evidence>
<feature type="binding site" evidence="10">
    <location>
        <position position="8"/>
    </location>
    <ligand>
        <name>Ca(2+)</name>
        <dbReference type="ChEBI" id="CHEBI:29108"/>
        <label>2</label>
    </ligand>
</feature>
<keyword evidence="9 11" id="KW-1015">Disulfide bond</keyword>
<evidence type="ECO:0000259" key="13">
    <source>
        <dbReference type="PROSITE" id="PS50873"/>
    </source>
</evidence>
<dbReference type="GO" id="GO:0006979">
    <property type="term" value="P:response to oxidative stress"/>
    <property type="evidence" value="ECO:0007669"/>
    <property type="project" value="InterPro"/>
</dbReference>
<proteinExistence type="inferred from homology"/>
<dbReference type="Proteomes" id="UP000015453">
    <property type="component" value="Unassembled WGS sequence"/>
</dbReference>
<dbReference type="PANTHER" id="PTHR31517">
    <property type="match status" value="1"/>
</dbReference>
<organism evidence="14 15">
    <name type="scientific">Genlisea aurea</name>
    <dbReference type="NCBI Taxonomy" id="192259"/>
    <lineage>
        <taxon>Eukaryota</taxon>
        <taxon>Viridiplantae</taxon>
        <taxon>Streptophyta</taxon>
        <taxon>Embryophyta</taxon>
        <taxon>Tracheophyta</taxon>
        <taxon>Spermatophyta</taxon>
        <taxon>Magnoliopsida</taxon>
        <taxon>eudicotyledons</taxon>
        <taxon>Gunneridae</taxon>
        <taxon>Pentapetalae</taxon>
        <taxon>asterids</taxon>
        <taxon>lamiids</taxon>
        <taxon>Lamiales</taxon>
        <taxon>Lentibulariaceae</taxon>
        <taxon>Genlisea</taxon>
    </lineage>
</organism>
<keyword evidence="7" id="KW-0560">Oxidoreductase</keyword>
<dbReference type="PRINTS" id="PR00461">
    <property type="entry name" value="PLPEROXIDASE"/>
</dbReference>
<dbReference type="EC" id="1.11.1.7" evidence="2"/>
<keyword evidence="6 10" id="KW-0106">Calcium</keyword>
<feature type="non-terminal residue" evidence="14">
    <location>
        <position position="1"/>
    </location>
</feature>
<comment type="catalytic activity">
    <reaction evidence="1">
        <text>2 a phenolic donor + H2O2 = 2 a phenolic radical donor + 2 H2O</text>
        <dbReference type="Rhea" id="RHEA:56136"/>
        <dbReference type="ChEBI" id="CHEBI:15377"/>
        <dbReference type="ChEBI" id="CHEBI:16240"/>
        <dbReference type="ChEBI" id="CHEBI:139520"/>
        <dbReference type="ChEBI" id="CHEBI:139521"/>
        <dbReference type="EC" id="1.11.1.7"/>
    </reaction>
</comment>
<dbReference type="PANTHER" id="PTHR31517:SF51">
    <property type="entry name" value="PEROXIDASE 55"/>
    <property type="match status" value="1"/>
</dbReference>
<sequence length="141" mass="15338">LVIAGAHTIGAAHCSAFDYRLKPNVRNPNSSSSSSLDGNYAGRLIQLCARDDDSVVVSNDPRTPFTFDNGYYRNVVANEGLLESDSALGIDSRTRDRVMEFADDQGRFFEEWGVAFAKLSSIGAKDEDNGGEVRRICSAPN</sequence>
<comment type="cofactor">
    <cofactor evidence="10">
        <name>heme b</name>
        <dbReference type="ChEBI" id="CHEBI:60344"/>
    </cofactor>
    <text evidence="10">Binds 1 heme b (iron(II)-protoporphyrin IX) group per subunit.</text>
</comment>
<feature type="binding site" evidence="10">
    <location>
        <position position="68"/>
    </location>
    <ligand>
        <name>Ca(2+)</name>
        <dbReference type="ChEBI" id="CHEBI:29108"/>
        <label>2</label>
    </ligand>
</feature>
<dbReference type="EMBL" id="AUSU01005586">
    <property type="protein sequence ID" value="EPS63278.1"/>
    <property type="molecule type" value="Genomic_DNA"/>
</dbReference>
<comment type="cofactor">
    <cofactor evidence="10">
        <name>Ca(2+)</name>
        <dbReference type="ChEBI" id="CHEBI:29108"/>
    </cofactor>
    <text evidence="10">Binds 2 calcium ions per subunit.</text>
</comment>
<dbReference type="GO" id="GO:0046872">
    <property type="term" value="F:metal ion binding"/>
    <property type="evidence" value="ECO:0007669"/>
    <property type="project" value="UniProtKB-KW"/>
</dbReference>
<evidence type="ECO:0000256" key="9">
    <source>
        <dbReference type="ARBA" id="ARBA00023157"/>
    </source>
</evidence>
<name>S8DK45_9LAMI</name>
<dbReference type="GO" id="GO:0020037">
    <property type="term" value="F:heme binding"/>
    <property type="evidence" value="ECO:0007669"/>
    <property type="project" value="InterPro"/>
</dbReference>
<dbReference type="Pfam" id="PF00141">
    <property type="entry name" value="peroxidase"/>
    <property type="match status" value="1"/>
</dbReference>
<dbReference type="InterPro" id="IPR002016">
    <property type="entry name" value="Haem_peroxidase"/>
</dbReference>
<dbReference type="GO" id="GO:0140825">
    <property type="term" value="F:lactoperoxidase activity"/>
    <property type="evidence" value="ECO:0007669"/>
    <property type="project" value="UniProtKB-EC"/>
</dbReference>
<dbReference type="InterPro" id="IPR000823">
    <property type="entry name" value="Peroxidase_pln"/>
</dbReference>
<feature type="binding site" evidence="10">
    <location>
        <position position="63"/>
    </location>
    <ligand>
        <name>Ca(2+)</name>
        <dbReference type="ChEBI" id="CHEBI:29108"/>
        <label>2</label>
    </ligand>
</feature>
<evidence type="ECO:0000256" key="12">
    <source>
        <dbReference type="RuleBase" id="RU004241"/>
    </source>
</evidence>
<evidence type="ECO:0000256" key="5">
    <source>
        <dbReference type="ARBA" id="ARBA00022723"/>
    </source>
</evidence>
<protein>
    <recommendedName>
        <fullName evidence="2">peroxidase</fullName>
        <ecNumber evidence="2">1.11.1.7</ecNumber>
    </recommendedName>
</protein>
<evidence type="ECO:0000313" key="14">
    <source>
        <dbReference type="EMBL" id="EPS63278.1"/>
    </source>
</evidence>
<keyword evidence="3" id="KW-0575">Peroxidase</keyword>
<reference evidence="14 15" key="1">
    <citation type="journal article" date="2013" name="BMC Genomics">
        <title>The miniature genome of a carnivorous plant Genlisea aurea contains a low number of genes and short non-coding sequences.</title>
        <authorList>
            <person name="Leushkin E.V."/>
            <person name="Sutormin R.A."/>
            <person name="Nabieva E.R."/>
            <person name="Penin A.A."/>
            <person name="Kondrashov A.S."/>
            <person name="Logacheva M.D."/>
        </authorList>
    </citation>
    <scope>NUCLEOTIDE SEQUENCE [LARGE SCALE GENOMIC DNA]</scope>
</reference>
<keyword evidence="4" id="KW-0349">Heme</keyword>
<evidence type="ECO:0000256" key="3">
    <source>
        <dbReference type="ARBA" id="ARBA00022559"/>
    </source>
</evidence>
<evidence type="ECO:0000256" key="10">
    <source>
        <dbReference type="PIRSR" id="PIRSR600823-3"/>
    </source>
</evidence>
<dbReference type="Gene3D" id="1.10.420.10">
    <property type="entry name" value="Peroxidase, domain 2"/>
    <property type="match status" value="1"/>
</dbReference>
<comment type="similarity">
    <text evidence="12">Belongs to the peroxidase family.</text>
</comment>
<feature type="binding site" evidence="10">
    <location>
        <position position="60"/>
    </location>
    <ligand>
        <name>Ca(2+)</name>
        <dbReference type="ChEBI" id="CHEBI:29108"/>
        <label>2</label>
    </ligand>
</feature>
<dbReference type="PROSITE" id="PS50873">
    <property type="entry name" value="PEROXIDASE_4"/>
    <property type="match status" value="1"/>
</dbReference>
<evidence type="ECO:0000256" key="1">
    <source>
        <dbReference type="ARBA" id="ARBA00000189"/>
    </source>
</evidence>
<keyword evidence="5 10" id="KW-0479">Metal-binding</keyword>
<feature type="binding site" description="axial binding residue" evidence="10">
    <location>
        <position position="7"/>
    </location>
    <ligand>
        <name>heme b</name>
        <dbReference type="ChEBI" id="CHEBI:60344"/>
    </ligand>
    <ligandPart>
        <name>Fe</name>
        <dbReference type="ChEBI" id="CHEBI:18248"/>
    </ligandPart>
</feature>
<accession>S8DK45</accession>